<gene>
    <name evidence="1" type="ORF">HDC00923</name>
</gene>
<proteinExistence type="predicted"/>
<sequence>MAAIWPWHATPPKTGDTVAKAIATVRNCCQRFELETLWVWGLVNDSSWCHFDVFGVSKVPPSSSVTSHFTPLITN</sequence>
<name>Q6IHU3_DROME</name>
<dbReference type="EMBL" id="BK003323">
    <property type="protein sequence ID" value="DAA03522.1"/>
    <property type="molecule type" value="Genomic_DNA"/>
</dbReference>
<dbReference type="AlphaFoldDB" id="Q6IHU3"/>
<organism evidence="1">
    <name type="scientific">Drosophila melanogaster</name>
    <name type="common">Fruit fly</name>
    <dbReference type="NCBI Taxonomy" id="7227"/>
    <lineage>
        <taxon>Eukaryota</taxon>
        <taxon>Metazoa</taxon>
        <taxon>Ecdysozoa</taxon>
        <taxon>Arthropoda</taxon>
        <taxon>Hexapoda</taxon>
        <taxon>Insecta</taxon>
        <taxon>Pterygota</taxon>
        <taxon>Neoptera</taxon>
        <taxon>Endopterygota</taxon>
        <taxon>Diptera</taxon>
        <taxon>Brachycera</taxon>
        <taxon>Muscomorpha</taxon>
        <taxon>Ephydroidea</taxon>
        <taxon>Drosophilidae</taxon>
        <taxon>Drosophila</taxon>
        <taxon>Sophophora</taxon>
    </lineage>
</organism>
<protein>
    <submittedName>
        <fullName evidence="1">HDC00923</fullName>
    </submittedName>
</protein>
<accession>Q6IHU3</accession>
<reference evidence="1" key="1">
    <citation type="journal article" date="2003" name="Genome Biol.">
        <title>An integrated gene annotation and transcriptional profiling approach towards the full gene content of the Drosophila genome.</title>
        <authorList>
            <person name="Hild M."/>
            <person name="Beckmann B."/>
            <person name="Haas S.A."/>
            <person name="Koch B."/>
            <person name="Solovyev V."/>
            <person name="Busold C."/>
            <person name="Fellenberg K."/>
            <person name="Boutros M."/>
            <person name="Vingron M."/>
            <person name="Sauer F."/>
            <person name="Hoheisel J.D."/>
            <person name="Paro R."/>
        </authorList>
    </citation>
    <scope>NUCLEOTIDE SEQUENCE</scope>
</reference>
<evidence type="ECO:0000313" key="1">
    <source>
        <dbReference type="EMBL" id="DAA03522.1"/>
    </source>
</evidence>